<comment type="pathway">
    <text evidence="3 10">Glycan biosynthesis; glycogen biosynthesis.</text>
</comment>
<dbReference type="GO" id="GO:0005978">
    <property type="term" value="P:glycogen biosynthetic process"/>
    <property type="evidence" value="ECO:0007669"/>
    <property type="project" value="UniProtKB-UniRule"/>
</dbReference>
<dbReference type="CDD" id="cd11322">
    <property type="entry name" value="AmyAc_Glg_BE"/>
    <property type="match status" value="1"/>
</dbReference>
<sequence length="636" mass="73490">MYPDKEALYLFHEGNLFRSYRLFGAHLCREEGQTGVRFTVWAPEAAKVSIVGEFNEWQGEGHEMFKMPGTGGVWSLFIAGLSEGSLYKYEIKTASGGTLLKADPYAFRSEVRPNTASVVHSPDAYRWSDAEWLVRRDTSDPLRKPINIYELHAGTWKKKDDGSFYSYRELADEAIDYVKEMGYTHMELLPLAEHPFDRSWGYQVTGYFSATSRYGPPEDFQYFVDRCHQHGIGVILDWVPGHFCKDAHGLMQFDGTPLYEYADVHKADTGEWGTLMFDVGKPEVVSFLISNALFWMDKYHIDGLRVDAVASMLYLDFGKPEGRWRPNRYGGHENLEAVEFLKKLNEAVFDAYPGALMIAEESTAWPRVSAPTYLGGLGFNFKWNMGWMNDVLKYMEMDPVHRKWHHELLTFSFFYTFSENFVLPLSHDEVVYGKRALLAKMPGDYWQKFANLRVLYGYMIAHPGKKLLFMGGEIGQFDEWKDEAEIDWHLLQYDMHHKIQAYVKTLNHIYQKERALWEYDHEPRGFEWIDPHDSNQSILTFIRQGAQPDDSLLVVCNFTPVVRSEYRIGVPTPGMYLEYFNSDDVCFGGSGVTNPKLIEAKPIPWHNRPHSISLTIPPLACVFLKLHNFKVKEGER</sequence>
<dbReference type="Pfam" id="PF00128">
    <property type="entry name" value="Alpha-amylase"/>
    <property type="match status" value="1"/>
</dbReference>
<dbReference type="Pfam" id="PF02806">
    <property type="entry name" value="Alpha-amylase_C"/>
    <property type="match status" value="1"/>
</dbReference>
<dbReference type="RefSeq" id="WP_146809114.1">
    <property type="nucleotide sequence ID" value="NZ_BJXX01000055.1"/>
</dbReference>
<dbReference type="SUPFAM" id="SSF81296">
    <property type="entry name" value="E set domains"/>
    <property type="match status" value="1"/>
</dbReference>
<name>A0A511V7X0_9BACL</name>
<dbReference type="EC" id="2.4.1.18" evidence="10"/>
<reference evidence="13 14" key="1">
    <citation type="submission" date="2019-07" db="EMBL/GenBank/DDBJ databases">
        <title>Whole genome shotgun sequence of Aneurinibacillus danicus NBRC 102444.</title>
        <authorList>
            <person name="Hosoyama A."/>
            <person name="Uohara A."/>
            <person name="Ohji S."/>
            <person name="Ichikawa N."/>
        </authorList>
    </citation>
    <scope>NUCLEOTIDE SEQUENCE [LARGE SCALE GENOMIC DNA]</scope>
    <source>
        <strain evidence="13 14">NBRC 102444</strain>
    </source>
</reference>
<organism evidence="13 14">
    <name type="scientific">Aneurinibacillus danicus</name>
    <dbReference type="NCBI Taxonomy" id="267746"/>
    <lineage>
        <taxon>Bacteria</taxon>
        <taxon>Bacillati</taxon>
        <taxon>Bacillota</taxon>
        <taxon>Bacilli</taxon>
        <taxon>Bacillales</taxon>
        <taxon>Paenibacillaceae</taxon>
        <taxon>Aneurinibacillus group</taxon>
        <taxon>Aneurinibacillus</taxon>
    </lineage>
</organism>
<dbReference type="InterPro" id="IPR037439">
    <property type="entry name" value="Branching_enzy"/>
</dbReference>
<evidence type="ECO:0000256" key="3">
    <source>
        <dbReference type="ARBA" id="ARBA00004964"/>
    </source>
</evidence>
<evidence type="ECO:0000256" key="8">
    <source>
        <dbReference type="ARBA" id="ARBA00023056"/>
    </source>
</evidence>
<dbReference type="EMBL" id="BJXX01000055">
    <property type="protein sequence ID" value="GEN33793.1"/>
    <property type="molecule type" value="Genomic_DNA"/>
</dbReference>
<dbReference type="SUPFAM" id="SSF51011">
    <property type="entry name" value="Glycosyl hydrolase domain"/>
    <property type="match status" value="1"/>
</dbReference>
<comment type="caution">
    <text evidence="13">The sequence shown here is derived from an EMBL/GenBank/DDBJ whole genome shotgun (WGS) entry which is preliminary data.</text>
</comment>
<feature type="domain" description="Glycosyl hydrolase family 13 catalytic" evidence="12">
    <location>
        <begin position="163"/>
        <end position="510"/>
    </location>
</feature>
<evidence type="ECO:0000256" key="9">
    <source>
        <dbReference type="ARBA" id="ARBA00023277"/>
    </source>
</evidence>
<evidence type="ECO:0000259" key="12">
    <source>
        <dbReference type="SMART" id="SM00642"/>
    </source>
</evidence>
<dbReference type="Gene3D" id="3.20.20.80">
    <property type="entry name" value="Glycosidases"/>
    <property type="match status" value="1"/>
</dbReference>
<dbReference type="InterPro" id="IPR006047">
    <property type="entry name" value="GH13_cat_dom"/>
</dbReference>
<dbReference type="InterPro" id="IPR017853">
    <property type="entry name" value="GH"/>
</dbReference>
<keyword evidence="7 10" id="KW-0808">Transferase</keyword>
<dbReference type="NCBIfam" id="NF008967">
    <property type="entry name" value="PRK12313.1"/>
    <property type="match status" value="1"/>
</dbReference>
<evidence type="ECO:0000256" key="2">
    <source>
        <dbReference type="ARBA" id="ARBA00002953"/>
    </source>
</evidence>
<protein>
    <recommendedName>
        <fullName evidence="10">1,4-alpha-glucan branching enzyme GlgB</fullName>
        <ecNumber evidence="10">2.4.1.18</ecNumber>
    </recommendedName>
    <alternativeName>
        <fullName evidence="10">1,4-alpha-D-glucan:1,4-alpha-D-glucan 6-glucosyl-transferase</fullName>
    </alternativeName>
    <alternativeName>
        <fullName evidence="10">Alpha-(1-&gt;4)-glucan branching enzyme</fullName>
    </alternativeName>
    <alternativeName>
        <fullName evidence="10">Glycogen branching enzyme</fullName>
        <shortName evidence="10">BE</shortName>
    </alternativeName>
</protein>
<comment type="similarity">
    <text evidence="4 10">Belongs to the glycosyl hydrolase 13 family. GlgB subfamily.</text>
</comment>
<evidence type="ECO:0000256" key="7">
    <source>
        <dbReference type="ARBA" id="ARBA00022679"/>
    </source>
</evidence>
<dbReference type="UniPathway" id="UPA00164"/>
<evidence type="ECO:0000256" key="5">
    <source>
        <dbReference type="ARBA" id="ARBA00022600"/>
    </source>
</evidence>
<keyword evidence="14" id="KW-1185">Reference proteome</keyword>
<dbReference type="GO" id="GO:0043169">
    <property type="term" value="F:cation binding"/>
    <property type="evidence" value="ECO:0007669"/>
    <property type="project" value="InterPro"/>
</dbReference>
<dbReference type="FunFam" id="3.20.20.80:FF:000003">
    <property type="entry name" value="1,4-alpha-glucan branching enzyme GlgB"/>
    <property type="match status" value="1"/>
</dbReference>
<gene>
    <name evidence="10 13" type="primary">glgB</name>
    <name evidence="13" type="ORF">ADA01nite_12530</name>
</gene>
<dbReference type="InterPro" id="IPR004193">
    <property type="entry name" value="Glyco_hydro_13_N"/>
</dbReference>
<comment type="function">
    <text evidence="2 10">Catalyzes the formation of the alpha-1,6-glucosidic linkages in glycogen by scission of a 1,4-alpha-linked oligosaccharide from growing alpha-1,4-glucan chains and the subsequent attachment of the oligosaccharide to the alpha-1,6 position.</text>
</comment>
<evidence type="ECO:0000256" key="4">
    <source>
        <dbReference type="ARBA" id="ARBA00009000"/>
    </source>
</evidence>
<keyword evidence="9 10" id="KW-0119">Carbohydrate metabolism</keyword>
<keyword evidence="5 10" id="KW-0321">Glycogen metabolism</keyword>
<dbReference type="Proteomes" id="UP000321157">
    <property type="component" value="Unassembled WGS sequence"/>
</dbReference>
<keyword evidence="8 10" id="KW-0320">Glycogen biosynthesis</keyword>
<feature type="active site" description="Nucleophile" evidence="10 11">
    <location>
        <position position="307"/>
    </location>
</feature>
<dbReference type="PIRSF" id="PIRSF000463">
    <property type="entry name" value="GlgB"/>
    <property type="match status" value="1"/>
</dbReference>
<comment type="catalytic activity">
    <reaction evidence="1 10">
        <text>Transfers a segment of a (1-&gt;4)-alpha-D-glucan chain to a primary hydroxy group in a similar glucan chain.</text>
        <dbReference type="EC" id="2.4.1.18"/>
    </reaction>
</comment>
<dbReference type="InterPro" id="IPR006048">
    <property type="entry name" value="A-amylase/branching_C"/>
</dbReference>
<dbReference type="OrthoDB" id="9800174at2"/>
<proteinExistence type="inferred from homology"/>
<accession>A0A511V7X0</accession>
<dbReference type="NCBIfam" id="TIGR01515">
    <property type="entry name" value="branching_enzym"/>
    <property type="match status" value="1"/>
</dbReference>
<dbReference type="AlphaFoldDB" id="A0A511V7X0"/>
<evidence type="ECO:0000256" key="11">
    <source>
        <dbReference type="PIRSR" id="PIRSR000463-1"/>
    </source>
</evidence>
<dbReference type="InterPro" id="IPR006407">
    <property type="entry name" value="GlgB"/>
</dbReference>
<dbReference type="Pfam" id="PF02922">
    <property type="entry name" value="CBM_48"/>
    <property type="match status" value="1"/>
</dbReference>
<dbReference type="GO" id="GO:0003844">
    <property type="term" value="F:1,4-alpha-glucan branching enzyme activity"/>
    <property type="evidence" value="ECO:0007669"/>
    <property type="project" value="UniProtKB-UniRule"/>
</dbReference>
<dbReference type="InterPro" id="IPR044143">
    <property type="entry name" value="GlgB_N_E_set_prok"/>
</dbReference>
<dbReference type="FunFam" id="2.60.40.10:FF:000169">
    <property type="entry name" value="1,4-alpha-glucan branching enzyme GlgB"/>
    <property type="match status" value="1"/>
</dbReference>
<dbReference type="NCBIfam" id="NF003811">
    <property type="entry name" value="PRK05402.1"/>
    <property type="match status" value="1"/>
</dbReference>
<dbReference type="InterPro" id="IPR013780">
    <property type="entry name" value="Glyco_hydro_b"/>
</dbReference>
<dbReference type="GO" id="GO:0004553">
    <property type="term" value="F:hydrolase activity, hydrolyzing O-glycosyl compounds"/>
    <property type="evidence" value="ECO:0007669"/>
    <property type="project" value="InterPro"/>
</dbReference>
<dbReference type="GO" id="GO:0005829">
    <property type="term" value="C:cytosol"/>
    <property type="evidence" value="ECO:0007669"/>
    <property type="project" value="TreeGrafter"/>
</dbReference>
<evidence type="ECO:0000313" key="13">
    <source>
        <dbReference type="EMBL" id="GEN33793.1"/>
    </source>
</evidence>
<comment type="subunit">
    <text evidence="10">Monomer.</text>
</comment>
<evidence type="ECO:0000256" key="6">
    <source>
        <dbReference type="ARBA" id="ARBA00022676"/>
    </source>
</evidence>
<evidence type="ECO:0000256" key="1">
    <source>
        <dbReference type="ARBA" id="ARBA00000826"/>
    </source>
</evidence>
<dbReference type="PANTHER" id="PTHR43651:SF3">
    <property type="entry name" value="1,4-ALPHA-GLUCAN-BRANCHING ENZYME"/>
    <property type="match status" value="1"/>
</dbReference>
<dbReference type="CDD" id="cd02855">
    <property type="entry name" value="E_set_GBE_prok_N"/>
    <property type="match status" value="1"/>
</dbReference>
<feature type="active site" description="Proton donor" evidence="10 11">
    <location>
        <position position="360"/>
    </location>
</feature>
<evidence type="ECO:0000256" key="10">
    <source>
        <dbReference type="HAMAP-Rule" id="MF_00685"/>
    </source>
</evidence>
<evidence type="ECO:0000313" key="14">
    <source>
        <dbReference type="Proteomes" id="UP000321157"/>
    </source>
</evidence>
<keyword evidence="6 10" id="KW-0328">Glycosyltransferase</keyword>
<dbReference type="Gene3D" id="2.60.40.10">
    <property type="entry name" value="Immunoglobulins"/>
    <property type="match status" value="1"/>
</dbReference>
<dbReference type="Gene3D" id="2.60.40.1180">
    <property type="entry name" value="Golgi alpha-mannosidase II"/>
    <property type="match status" value="1"/>
</dbReference>
<dbReference type="FunFam" id="2.60.40.1180:FF:000002">
    <property type="entry name" value="1,4-alpha-glucan branching enzyme GlgB"/>
    <property type="match status" value="1"/>
</dbReference>
<dbReference type="InterPro" id="IPR013783">
    <property type="entry name" value="Ig-like_fold"/>
</dbReference>
<dbReference type="SMART" id="SM00642">
    <property type="entry name" value="Aamy"/>
    <property type="match status" value="1"/>
</dbReference>
<dbReference type="InterPro" id="IPR014756">
    <property type="entry name" value="Ig_E-set"/>
</dbReference>
<dbReference type="SUPFAM" id="SSF51445">
    <property type="entry name" value="(Trans)glycosidases"/>
    <property type="match status" value="1"/>
</dbReference>
<dbReference type="PANTHER" id="PTHR43651">
    <property type="entry name" value="1,4-ALPHA-GLUCAN-BRANCHING ENZYME"/>
    <property type="match status" value="1"/>
</dbReference>
<dbReference type="HAMAP" id="MF_00685">
    <property type="entry name" value="GlgB"/>
    <property type="match status" value="1"/>
</dbReference>